<accession>A0AA46AE25</accession>
<feature type="domain" description="Ferric siderophore reductase C-terminal" evidence="2">
    <location>
        <begin position="230"/>
        <end position="249"/>
    </location>
</feature>
<dbReference type="GO" id="GO:0003824">
    <property type="term" value="F:catalytic activity"/>
    <property type="evidence" value="ECO:0007669"/>
    <property type="project" value="UniProtKB-ARBA"/>
</dbReference>
<gene>
    <name evidence="3" type="ORF">SAMN06265361_102128</name>
</gene>
<name>A0AA46AE25_9BACL</name>
<evidence type="ECO:0000259" key="2">
    <source>
        <dbReference type="Pfam" id="PF11575"/>
    </source>
</evidence>
<evidence type="ECO:0000313" key="3">
    <source>
        <dbReference type="EMBL" id="SMP09860.1"/>
    </source>
</evidence>
<comment type="caution">
    <text evidence="3">The sequence shown here is derived from an EMBL/GenBank/DDBJ whole genome shotgun (WGS) entry which is preliminary data.</text>
</comment>
<evidence type="ECO:0000259" key="1">
    <source>
        <dbReference type="Pfam" id="PF06276"/>
    </source>
</evidence>
<evidence type="ECO:0000313" key="4">
    <source>
        <dbReference type="Proteomes" id="UP001157946"/>
    </source>
</evidence>
<feature type="domain" description="Aerobactin siderophore biosynthesis IucA/IucC-like C-terminal" evidence="1">
    <location>
        <begin position="65"/>
        <end position="175"/>
    </location>
</feature>
<dbReference type="InterPro" id="IPR022770">
    <property type="entry name" value="IucA/IucC-like_C"/>
</dbReference>
<dbReference type="InterPro" id="IPR024726">
    <property type="entry name" value="FhuF_C"/>
</dbReference>
<dbReference type="Pfam" id="PF06276">
    <property type="entry name" value="FhuF"/>
    <property type="match status" value="1"/>
</dbReference>
<reference evidence="3" key="1">
    <citation type="submission" date="2017-05" db="EMBL/GenBank/DDBJ databases">
        <authorList>
            <person name="Varghese N."/>
            <person name="Submissions S."/>
        </authorList>
    </citation>
    <scope>NUCLEOTIDE SEQUENCE</scope>
    <source>
        <strain evidence="3">DSM 45262</strain>
    </source>
</reference>
<dbReference type="AlphaFoldDB" id="A0AA46AE25"/>
<dbReference type="EMBL" id="FXTU01000002">
    <property type="protein sequence ID" value="SMP09860.1"/>
    <property type="molecule type" value="Genomic_DNA"/>
</dbReference>
<keyword evidence="4" id="KW-1185">Reference proteome</keyword>
<proteinExistence type="predicted"/>
<protein>
    <submittedName>
        <fullName evidence="3">Ferric iron reductase protein FhuF, involved in iron transport</fullName>
    </submittedName>
</protein>
<dbReference type="GO" id="GO:0051537">
    <property type="term" value="F:2 iron, 2 sulfur cluster binding"/>
    <property type="evidence" value="ECO:0007669"/>
    <property type="project" value="InterPro"/>
</dbReference>
<dbReference type="RefSeq" id="WP_154987538.1">
    <property type="nucleotide sequence ID" value="NZ_FXTU01000002.1"/>
</dbReference>
<sequence>MMALERLENRERVLLENQFQVAPSFTPASPLSFTALELLDGEKCRDMIARLAETIGGAPLVAVASQFSKKYTFMVIVPALFTMSVLNKGLDLSLGNVVIDLEQPGEKSPFAAQLKRWTVTKPGSRREAWRERLVTQLIGRHVVPLWHQLHESTGVPLAMLWENFALYVYWLYETKLVGLEGEEQKRVETDYHYLLNETPASLYAEKIQPLARFHSPKCWPAHAPEPVRIRKTCCLYYQVGDKTCKTCPRNCFTITEPCRDTPLEG</sequence>
<organism evidence="3 4">
    <name type="scientific">Laceyella tengchongensis</name>
    <dbReference type="NCBI Taxonomy" id="574699"/>
    <lineage>
        <taxon>Bacteria</taxon>
        <taxon>Bacillati</taxon>
        <taxon>Bacillota</taxon>
        <taxon>Bacilli</taxon>
        <taxon>Bacillales</taxon>
        <taxon>Thermoactinomycetaceae</taxon>
        <taxon>Laceyella</taxon>
    </lineage>
</organism>
<dbReference type="Proteomes" id="UP001157946">
    <property type="component" value="Unassembled WGS sequence"/>
</dbReference>
<dbReference type="Pfam" id="PF11575">
    <property type="entry name" value="FhuF_C"/>
    <property type="match status" value="1"/>
</dbReference>